<evidence type="ECO:0000313" key="1">
    <source>
        <dbReference type="EnsemblPlants" id="PGSC0003DMT400071410"/>
    </source>
</evidence>
<name>M1CNQ9_SOLTU</name>
<reference evidence="2" key="1">
    <citation type="journal article" date="2011" name="Nature">
        <title>Genome sequence and analysis of the tuber crop potato.</title>
        <authorList>
            <consortium name="The Potato Genome Sequencing Consortium"/>
        </authorList>
    </citation>
    <scope>NUCLEOTIDE SEQUENCE [LARGE SCALE GENOMIC DNA]</scope>
    <source>
        <strain evidence="2">cv. DM1-3 516 R44</strain>
    </source>
</reference>
<dbReference type="PaxDb" id="4113-PGSC0003DMT400071410"/>
<protein>
    <submittedName>
        <fullName evidence="1">Uncharacterized protein</fullName>
    </submittedName>
</protein>
<accession>M1CNQ9</accession>
<dbReference type="InParanoid" id="M1CNQ9"/>
<organism evidence="1 2">
    <name type="scientific">Solanum tuberosum</name>
    <name type="common">Potato</name>
    <dbReference type="NCBI Taxonomy" id="4113"/>
    <lineage>
        <taxon>Eukaryota</taxon>
        <taxon>Viridiplantae</taxon>
        <taxon>Streptophyta</taxon>
        <taxon>Embryophyta</taxon>
        <taxon>Tracheophyta</taxon>
        <taxon>Spermatophyta</taxon>
        <taxon>Magnoliopsida</taxon>
        <taxon>eudicotyledons</taxon>
        <taxon>Gunneridae</taxon>
        <taxon>Pentapetalae</taxon>
        <taxon>asterids</taxon>
        <taxon>lamiids</taxon>
        <taxon>Solanales</taxon>
        <taxon>Solanaceae</taxon>
        <taxon>Solanoideae</taxon>
        <taxon>Solaneae</taxon>
        <taxon>Solanum</taxon>
    </lineage>
</organism>
<reference evidence="1" key="2">
    <citation type="submission" date="2015-06" db="UniProtKB">
        <authorList>
            <consortium name="EnsemblPlants"/>
        </authorList>
    </citation>
    <scope>IDENTIFICATION</scope>
    <source>
        <strain evidence="1">DM1-3 516 R44</strain>
    </source>
</reference>
<dbReference type="EnsemblPlants" id="PGSC0003DMT400071410">
    <property type="protein sequence ID" value="PGSC0003DMT400071410"/>
    <property type="gene ID" value="PGSC0003DMG400027785"/>
</dbReference>
<keyword evidence="2" id="KW-1185">Reference proteome</keyword>
<evidence type="ECO:0000313" key="2">
    <source>
        <dbReference type="Proteomes" id="UP000011115"/>
    </source>
</evidence>
<dbReference type="Gramene" id="PGSC0003DMT400071410">
    <property type="protein sequence ID" value="PGSC0003DMT400071410"/>
    <property type="gene ID" value="PGSC0003DMG400027785"/>
</dbReference>
<dbReference type="AlphaFoldDB" id="M1CNQ9"/>
<dbReference type="Proteomes" id="UP000011115">
    <property type="component" value="Unassembled WGS sequence"/>
</dbReference>
<sequence length="68" mass="7957">MDSHPIAFPILGPRWPNDRFSRVCLEMDQEAELNGKLKHNLGKSENGLYAVCIQHYTLIYRSVQQRRD</sequence>
<proteinExistence type="predicted"/>
<dbReference type="HOGENOM" id="CLU_2798898_0_0_1"/>